<organism evidence="1 2">
    <name type="scientific">Legionella gratiana</name>
    <dbReference type="NCBI Taxonomy" id="45066"/>
    <lineage>
        <taxon>Bacteria</taxon>
        <taxon>Pseudomonadati</taxon>
        <taxon>Pseudomonadota</taxon>
        <taxon>Gammaproteobacteria</taxon>
        <taxon>Legionellales</taxon>
        <taxon>Legionellaceae</taxon>
        <taxon>Legionella</taxon>
    </lineage>
</organism>
<evidence type="ECO:0000313" key="2">
    <source>
        <dbReference type="Proteomes" id="UP000254476"/>
    </source>
</evidence>
<protein>
    <submittedName>
        <fullName evidence="1">Uncharacterized protein</fullName>
    </submittedName>
</protein>
<proteinExistence type="predicted"/>
<sequence>MPSIKCKQFDCILVIFVLKIYGKSTQMKLLSLWDFQTMGSVLR</sequence>
<evidence type="ECO:0000313" key="1">
    <source>
        <dbReference type="EMBL" id="STX42344.1"/>
    </source>
</evidence>
<dbReference type="Proteomes" id="UP000254476">
    <property type="component" value="Unassembled WGS sequence"/>
</dbReference>
<dbReference type="AlphaFoldDB" id="A0A378J3K5"/>
<reference evidence="1 2" key="1">
    <citation type="submission" date="2018-06" db="EMBL/GenBank/DDBJ databases">
        <authorList>
            <consortium name="Pathogen Informatics"/>
            <person name="Doyle S."/>
        </authorList>
    </citation>
    <scope>NUCLEOTIDE SEQUENCE [LARGE SCALE GENOMIC DNA]</scope>
    <source>
        <strain evidence="1 2">NCTC12388</strain>
    </source>
</reference>
<gene>
    <name evidence="1" type="ORF">NCTC12388_00624</name>
</gene>
<name>A0A378J3K5_9GAMM</name>
<accession>A0A378J3K5</accession>
<dbReference type="EMBL" id="UGOB01000001">
    <property type="protein sequence ID" value="STX42344.1"/>
    <property type="molecule type" value="Genomic_DNA"/>
</dbReference>